<dbReference type="GO" id="GO:0009289">
    <property type="term" value="C:pilus"/>
    <property type="evidence" value="ECO:0007669"/>
    <property type="project" value="InterPro"/>
</dbReference>
<comment type="caution">
    <text evidence="3">The sequence shown here is derived from an EMBL/GenBank/DDBJ whole genome shotgun (WGS) entry which is preliminary data.</text>
</comment>
<reference evidence="3 4" key="1">
    <citation type="submission" date="2016-04" db="EMBL/GenBank/DDBJ databases">
        <title>ATOL: Assembling a taxonomically balanced genome-scale reconstruction of the evolutionary history of the Enterobacteriaceae.</title>
        <authorList>
            <person name="Plunkett G.III."/>
            <person name="Neeno-Eckwall E.C."/>
            <person name="Glasner J.D."/>
            <person name="Perna N.T."/>
        </authorList>
    </citation>
    <scope>NUCLEOTIDE SEQUENCE [LARGE SCALE GENOMIC DNA]</scope>
    <source>
        <strain evidence="3 4">ATCC 19692</strain>
    </source>
</reference>
<dbReference type="PANTHER" id="PTHR33420:SF25">
    <property type="entry name" value="PROTEIN FIMF"/>
    <property type="match status" value="1"/>
</dbReference>
<sequence>MFNHFKKISITMITLILLSQSVIAADSTIHIKGYMWDNTCGVAPGSQDQVVDLLNNALKQMYKVGEVTPIVPFYIELSPCGEAATAVKVGFSGIADISNTTLLAIEPGGQNASGVGIQILDGNRVPMAINATSDYITWTPLVAGKNNTLHFYARLMTSKLPVIAGHIHASATFTLEFQ</sequence>
<evidence type="ECO:0000313" key="3">
    <source>
        <dbReference type="EMBL" id="OAT36725.1"/>
    </source>
</evidence>
<accession>A0A198GIK1</accession>
<feature type="signal peptide" evidence="1">
    <location>
        <begin position="1"/>
        <end position="24"/>
    </location>
</feature>
<dbReference type="RefSeq" id="WP_066746462.1">
    <property type="nucleotide sequence ID" value="NZ_LXEN01000019.1"/>
</dbReference>
<protein>
    <submittedName>
        <fullName evidence="3">Type 1 fimbrae adaptor subunit</fullName>
    </submittedName>
</protein>
<feature type="chain" id="PRO_5008279069" evidence="1">
    <location>
        <begin position="25"/>
        <end position="178"/>
    </location>
</feature>
<dbReference type="STRING" id="1354337.M983_0474"/>
<dbReference type="Proteomes" id="UP000094023">
    <property type="component" value="Unassembled WGS sequence"/>
</dbReference>
<evidence type="ECO:0000259" key="2">
    <source>
        <dbReference type="Pfam" id="PF00419"/>
    </source>
</evidence>
<dbReference type="PANTHER" id="PTHR33420">
    <property type="entry name" value="FIMBRIAL SUBUNIT ELFA-RELATED"/>
    <property type="match status" value="1"/>
</dbReference>
<dbReference type="SUPFAM" id="SSF49401">
    <property type="entry name" value="Bacterial adhesins"/>
    <property type="match status" value="1"/>
</dbReference>
<gene>
    <name evidence="3" type="ORF">M983_0474</name>
</gene>
<dbReference type="InterPro" id="IPR050263">
    <property type="entry name" value="Bact_Fimbrial_Adh_Pro"/>
</dbReference>
<name>A0A198GIK1_9GAMM</name>
<dbReference type="Pfam" id="PF00419">
    <property type="entry name" value="Fimbrial"/>
    <property type="match status" value="1"/>
</dbReference>
<evidence type="ECO:0000256" key="1">
    <source>
        <dbReference type="SAM" id="SignalP"/>
    </source>
</evidence>
<dbReference type="AlphaFoldDB" id="A0A198GIK1"/>
<dbReference type="InterPro" id="IPR008966">
    <property type="entry name" value="Adhesion_dom_sf"/>
</dbReference>
<feature type="domain" description="Fimbrial-type adhesion" evidence="2">
    <location>
        <begin position="29"/>
        <end position="178"/>
    </location>
</feature>
<keyword evidence="1" id="KW-0732">Signal</keyword>
<evidence type="ECO:0000313" key="4">
    <source>
        <dbReference type="Proteomes" id="UP000094023"/>
    </source>
</evidence>
<dbReference type="OrthoDB" id="6455611at2"/>
<dbReference type="EMBL" id="LXEN01000019">
    <property type="protein sequence ID" value="OAT36725.1"/>
    <property type="molecule type" value="Genomic_DNA"/>
</dbReference>
<dbReference type="InterPro" id="IPR036937">
    <property type="entry name" value="Adhesion_dom_fimbrial_sf"/>
</dbReference>
<dbReference type="InterPro" id="IPR000259">
    <property type="entry name" value="Adhesion_dom_fimbrial"/>
</dbReference>
<keyword evidence="4" id="KW-1185">Reference proteome</keyword>
<proteinExistence type="predicted"/>
<dbReference type="Gene3D" id="2.60.40.1090">
    <property type="entry name" value="Fimbrial-type adhesion domain"/>
    <property type="match status" value="1"/>
</dbReference>
<dbReference type="GO" id="GO:0043709">
    <property type="term" value="P:cell adhesion involved in single-species biofilm formation"/>
    <property type="evidence" value="ECO:0007669"/>
    <property type="project" value="TreeGrafter"/>
</dbReference>
<organism evidence="3 4">
    <name type="scientific">Proteus myxofaciens ATCC 19692</name>
    <dbReference type="NCBI Taxonomy" id="1354337"/>
    <lineage>
        <taxon>Bacteria</taxon>
        <taxon>Pseudomonadati</taxon>
        <taxon>Pseudomonadota</taxon>
        <taxon>Gammaproteobacteria</taxon>
        <taxon>Enterobacterales</taxon>
        <taxon>Morganellaceae</taxon>
        <taxon>Proteus</taxon>
    </lineage>
</organism>